<keyword evidence="6 9" id="KW-0418">Kinase</keyword>
<dbReference type="PANTHER" id="PTHR21060:SF21">
    <property type="entry name" value="ACETATE KINASE"/>
    <property type="match status" value="1"/>
</dbReference>
<keyword evidence="12" id="KW-1185">Reference proteome</keyword>
<name>A0ABV7SX53_9SPHN</name>
<gene>
    <name evidence="9" type="primary">ackA</name>
    <name evidence="11" type="ORF">ACFONA_12040</name>
</gene>
<evidence type="ECO:0000313" key="11">
    <source>
        <dbReference type="EMBL" id="MFC3580896.1"/>
    </source>
</evidence>
<dbReference type="Pfam" id="PF00871">
    <property type="entry name" value="Acetate_kinase"/>
    <property type="match status" value="1"/>
</dbReference>
<dbReference type="EMBL" id="JBHRXP010000007">
    <property type="protein sequence ID" value="MFC3580896.1"/>
    <property type="molecule type" value="Genomic_DNA"/>
</dbReference>
<evidence type="ECO:0000256" key="4">
    <source>
        <dbReference type="ARBA" id="ARBA00022723"/>
    </source>
</evidence>
<keyword evidence="7 9" id="KW-0067">ATP-binding</keyword>
<comment type="catalytic activity">
    <reaction evidence="9">
        <text>acetate + ATP = acetyl phosphate + ADP</text>
        <dbReference type="Rhea" id="RHEA:11352"/>
        <dbReference type="ChEBI" id="CHEBI:22191"/>
        <dbReference type="ChEBI" id="CHEBI:30089"/>
        <dbReference type="ChEBI" id="CHEBI:30616"/>
        <dbReference type="ChEBI" id="CHEBI:456216"/>
        <dbReference type="EC" id="2.7.2.1"/>
    </reaction>
</comment>
<feature type="site" description="Transition state stabilizer" evidence="9">
    <location>
        <position position="182"/>
    </location>
</feature>
<feature type="binding site" evidence="9">
    <location>
        <begin position="205"/>
        <end position="209"/>
    </location>
    <ligand>
        <name>ATP</name>
        <dbReference type="ChEBI" id="CHEBI:30616"/>
    </ligand>
</feature>
<dbReference type="HAMAP" id="MF_00020">
    <property type="entry name" value="Acetate_kinase"/>
    <property type="match status" value="1"/>
</dbReference>
<dbReference type="InterPro" id="IPR000890">
    <property type="entry name" value="Aliphatic_acid_kin_short-chain"/>
</dbReference>
<dbReference type="InterPro" id="IPR043129">
    <property type="entry name" value="ATPase_NBD"/>
</dbReference>
<organism evidence="11 12">
    <name type="scientific">Sphingomonas hylomeconis</name>
    <dbReference type="NCBI Taxonomy" id="1395958"/>
    <lineage>
        <taxon>Bacteria</taxon>
        <taxon>Pseudomonadati</taxon>
        <taxon>Pseudomonadota</taxon>
        <taxon>Alphaproteobacteria</taxon>
        <taxon>Sphingomonadales</taxon>
        <taxon>Sphingomonadaceae</taxon>
        <taxon>Sphingomonas</taxon>
    </lineage>
</organism>
<dbReference type="PROSITE" id="PS01076">
    <property type="entry name" value="ACETATE_KINASE_2"/>
    <property type="match status" value="1"/>
</dbReference>
<dbReference type="Gene3D" id="3.30.420.40">
    <property type="match status" value="2"/>
</dbReference>
<keyword evidence="2 9" id="KW-0963">Cytoplasm</keyword>
<feature type="binding site" evidence="9">
    <location>
        <position position="94"/>
    </location>
    <ligand>
        <name>substrate</name>
    </ligand>
</feature>
<feature type="binding site" evidence="9">
    <location>
        <position position="378"/>
    </location>
    <ligand>
        <name>Mg(2+)</name>
        <dbReference type="ChEBI" id="CHEBI:18420"/>
    </ligand>
</feature>
<evidence type="ECO:0000256" key="3">
    <source>
        <dbReference type="ARBA" id="ARBA00022679"/>
    </source>
</evidence>
<keyword evidence="3 9" id="KW-0808">Transferase</keyword>
<keyword evidence="8 9" id="KW-0460">Magnesium</keyword>
<dbReference type="NCBIfam" id="TIGR00016">
    <property type="entry name" value="ackA"/>
    <property type="match status" value="1"/>
</dbReference>
<evidence type="ECO:0000256" key="6">
    <source>
        <dbReference type="ARBA" id="ARBA00022777"/>
    </source>
</evidence>
<dbReference type="SUPFAM" id="SSF53067">
    <property type="entry name" value="Actin-like ATPase domain"/>
    <property type="match status" value="2"/>
</dbReference>
<protein>
    <recommendedName>
        <fullName evidence="9">Acetate kinase</fullName>
        <ecNumber evidence="9">2.7.2.1</ecNumber>
    </recommendedName>
    <alternativeName>
        <fullName evidence="9">Acetokinase</fullName>
    </alternativeName>
</protein>
<comment type="similarity">
    <text evidence="1 9 10">Belongs to the acetokinase family.</text>
</comment>
<dbReference type="Proteomes" id="UP001595713">
    <property type="component" value="Unassembled WGS sequence"/>
</dbReference>
<feature type="active site" description="Proton donor/acceptor" evidence="9">
    <location>
        <position position="151"/>
    </location>
</feature>
<evidence type="ECO:0000256" key="1">
    <source>
        <dbReference type="ARBA" id="ARBA00008748"/>
    </source>
</evidence>
<feature type="binding site" evidence="9">
    <location>
        <position position="13"/>
    </location>
    <ligand>
        <name>Mg(2+)</name>
        <dbReference type="ChEBI" id="CHEBI:18420"/>
    </ligand>
</feature>
<keyword evidence="5 9" id="KW-0547">Nucleotide-binding</keyword>
<dbReference type="RefSeq" id="WP_261294259.1">
    <property type="nucleotide sequence ID" value="NZ_JANQBK010000005.1"/>
</dbReference>
<comment type="subcellular location">
    <subcellularLocation>
        <location evidence="9">Cytoplasm</location>
    </subcellularLocation>
</comment>
<sequence length="391" mass="40420">MNDAPGETVLTFNGGSSSLKFGLFEVRAGDATVLLAGEIETLGAGSVRLHAADAAGSTIADRMLGDAAPDSWAGHVVDLLDRSSGHRPSVIGHRLVHGGPALSAPVRIDAAVLRQLDRARGFAPLHIPQALATIRATQLHFPHCRQVACFDTAFHAAMPAVASTLPLPAALRDQGLRRYGFHGLSCQSIVRQLGADLPERLIVAHLGNGASVTAIRAGRSVDTSMGLTPTGGIIMGRRSGDLDPGLLLHLMREHGYGAAALERLVDHESGLFGISGLDSDMRRLNDAAPANPAAALAIAMFCRSLGKAIAGMAHVLGGVDMIVFTGGIGEHDPGVRATVAGELAWLGATLDPARNRAGGGRISTDGAGLVLRVLPAQEDRQIALLSASLTA</sequence>
<feature type="binding site" evidence="9">
    <location>
        <position position="20"/>
    </location>
    <ligand>
        <name>ATP</name>
        <dbReference type="ChEBI" id="CHEBI:30616"/>
    </ligand>
</feature>
<feature type="site" description="Transition state stabilizer" evidence="9">
    <location>
        <position position="238"/>
    </location>
</feature>
<evidence type="ECO:0000256" key="7">
    <source>
        <dbReference type="ARBA" id="ARBA00022840"/>
    </source>
</evidence>
<keyword evidence="4 9" id="KW-0479">Metal-binding</keyword>
<evidence type="ECO:0000313" key="12">
    <source>
        <dbReference type="Proteomes" id="UP001595713"/>
    </source>
</evidence>
<reference evidence="12" key="1">
    <citation type="journal article" date="2019" name="Int. J. Syst. Evol. Microbiol.">
        <title>The Global Catalogue of Microorganisms (GCM) 10K type strain sequencing project: providing services to taxonomists for standard genome sequencing and annotation.</title>
        <authorList>
            <consortium name="The Broad Institute Genomics Platform"/>
            <consortium name="The Broad Institute Genome Sequencing Center for Infectious Disease"/>
            <person name="Wu L."/>
            <person name="Ma J."/>
        </authorList>
    </citation>
    <scope>NUCLEOTIDE SEQUENCE [LARGE SCALE GENOMIC DNA]</scope>
    <source>
        <strain evidence="12">KCTC 42739</strain>
    </source>
</reference>
<evidence type="ECO:0000256" key="2">
    <source>
        <dbReference type="ARBA" id="ARBA00022490"/>
    </source>
</evidence>
<evidence type="ECO:0000256" key="5">
    <source>
        <dbReference type="ARBA" id="ARBA00022741"/>
    </source>
</evidence>
<dbReference type="InterPro" id="IPR023865">
    <property type="entry name" value="Aliphatic_acid_kinase_CS"/>
</dbReference>
<dbReference type="PANTHER" id="PTHR21060">
    <property type="entry name" value="ACETATE KINASE"/>
    <property type="match status" value="1"/>
</dbReference>
<evidence type="ECO:0000256" key="10">
    <source>
        <dbReference type="RuleBase" id="RU003835"/>
    </source>
</evidence>
<feature type="binding site" evidence="9">
    <location>
        <begin position="280"/>
        <end position="282"/>
    </location>
    <ligand>
        <name>ATP</name>
        <dbReference type="ChEBI" id="CHEBI:30616"/>
    </ligand>
</feature>
<comment type="cofactor">
    <cofactor evidence="9">
        <name>Mg(2+)</name>
        <dbReference type="ChEBI" id="CHEBI:18420"/>
    </cofactor>
    <cofactor evidence="9">
        <name>Mn(2+)</name>
        <dbReference type="ChEBI" id="CHEBI:29035"/>
    </cofactor>
    <text evidence="9">Mg(2+). Can also accept Mn(2+).</text>
</comment>
<comment type="pathway">
    <text evidence="9">Metabolic intermediate biosynthesis; acetyl-CoA biosynthesis; acetyl-CoA from acetate: step 1/2.</text>
</comment>
<dbReference type="EC" id="2.7.2.1" evidence="9"/>
<evidence type="ECO:0000256" key="9">
    <source>
        <dbReference type="HAMAP-Rule" id="MF_00020"/>
    </source>
</evidence>
<evidence type="ECO:0000256" key="8">
    <source>
        <dbReference type="ARBA" id="ARBA00022842"/>
    </source>
</evidence>
<proteinExistence type="inferred from homology"/>
<dbReference type="GO" id="GO:0016301">
    <property type="term" value="F:kinase activity"/>
    <property type="evidence" value="ECO:0007669"/>
    <property type="project" value="UniProtKB-KW"/>
</dbReference>
<comment type="function">
    <text evidence="9">Catalyzes the formation of acetyl phosphate from acetate and ATP. Can also catalyze the reverse reaction.</text>
</comment>
<accession>A0ABV7SX53</accession>
<feature type="binding site" evidence="9">
    <location>
        <begin position="327"/>
        <end position="331"/>
    </location>
    <ligand>
        <name>ATP</name>
        <dbReference type="ChEBI" id="CHEBI:30616"/>
    </ligand>
</feature>
<comment type="subunit">
    <text evidence="9">Homodimer.</text>
</comment>
<dbReference type="InterPro" id="IPR004372">
    <property type="entry name" value="Ac/propionate_kinase"/>
</dbReference>
<dbReference type="PRINTS" id="PR00471">
    <property type="entry name" value="ACETATEKNASE"/>
</dbReference>
<comment type="caution">
    <text evidence="11">The sequence shown here is derived from an EMBL/GenBank/DDBJ whole genome shotgun (WGS) entry which is preliminary data.</text>
</comment>
<dbReference type="PIRSF" id="PIRSF000722">
    <property type="entry name" value="Acetate_prop_kin"/>
    <property type="match status" value="1"/>
</dbReference>